<feature type="compositionally biased region" description="Low complexity" evidence="10">
    <location>
        <begin position="1055"/>
        <end position="1071"/>
    </location>
</feature>
<feature type="compositionally biased region" description="Polar residues" evidence="10">
    <location>
        <begin position="770"/>
        <end position="779"/>
    </location>
</feature>
<dbReference type="STRING" id="205917.A0A4Y9YLL1"/>
<feature type="transmembrane region" description="Helical" evidence="11">
    <location>
        <begin position="209"/>
        <end position="233"/>
    </location>
</feature>
<feature type="compositionally biased region" description="Low complexity" evidence="10">
    <location>
        <begin position="743"/>
        <end position="752"/>
    </location>
</feature>
<feature type="compositionally biased region" description="Basic and acidic residues" evidence="10">
    <location>
        <begin position="962"/>
        <end position="971"/>
    </location>
</feature>
<evidence type="ECO:0000256" key="8">
    <source>
        <dbReference type="ARBA" id="ARBA00023136"/>
    </source>
</evidence>
<evidence type="ECO:0000256" key="2">
    <source>
        <dbReference type="ARBA" id="ARBA00022448"/>
    </source>
</evidence>
<feature type="compositionally biased region" description="Basic residues" evidence="10">
    <location>
        <begin position="717"/>
        <end position="727"/>
    </location>
</feature>
<dbReference type="GO" id="GO:1990456">
    <property type="term" value="P:mitochondrion-endoplasmic reticulum membrane tethering"/>
    <property type="evidence" value="ECO:0007669"/>
    <property type="project" value="TreeGrafter"/>
</dbReference>
<dbReference type="PANTHER" id="PTHR13466:SF19">
    <property type="entry name" value="NUCLEUS-VACUOLE JUNCTION PROTEIN 2"/>
    <property type="match status" value="1"/>
</dbReference>
<evidence type="ECO:0000256" key="6">
    <source>
        <dbReference type="ARBA" id="ARBA00023055"/>
    </source>
</evidence>
<dbReference type="InterPro" id="IPR031468">
    <property type="entry name" value="SMP_LBD"/>
</dbReference>
<feature type="compositionally biased region" description="Low complexity" evidence="10">
    <location>
        <begin position="909"/>
        <end position="921"/>
    </location>
</feature>
<feature type="compositionally biased region" description="Basic and acidic residues" evidence="10">
    <location>
        <begin position="1003"/>
        <end position="1018"/>
    </location>
</feature>
<dbReference type="CDD" id="cd21675">
    <property type="entry name" value="SMP_TEX2"/>
    <property type="match status" value="1"/>
</dbReference>
<feature type="coiled-coil region" evidence="9">
    <location>
        <begin position="414"/>
        <end position="441"/>
    </location>
</feature>
<evidence type="ECO:0000256" key="9">
    <source>
        <dbReference type="SAM" id="Coils"/>
    </source>
</evidence>
<evidence type="ECO:0000313" key="14">
    <source>
        <dbReference type="Proteomes" id="UP000298327"/>
    </source>
</evidence>
<evidence type="ECO:0000259" key="12">
    <source>
        <dbReference type="PROSITE" id="PS51847"/>
    </source>
</evidence>
<gene>
    <name evidence="13" type="ORF">EVG20_g6610</name>
</gene>
<dbReference type="GO" id="GO:0005789">
    <property type="term" value="C:endoplasmic reticulum membrane"/>
    <property type="evidence" value="ECO:0007669"/>
    <property type="project" value="UniProtKB-SubCell"/>
</dbReference>
<evidence type="ECO:0000256" key="10">
    <source>
        <dbReference type="SAM" id="MobiDB-lite"/>
    </source>
</evidence>
<sequence>MSAAVQNTLGEDVENVAQLLAALDISEPEESSSAPEGDGSRNADDCSPENTDDANDPLVVTNADPSIPTIVITPCDAQPRESSCWVPFQDACFGNRLVVPAHPVVNDVYPPLLARPLPLARKWERAGPARPIFARAVRAPEDAARYVEGGQCGLRWFLGDTECRLTEAQSGVVALTGCVALGLKPVVDPASWTIGPIYAHQDMSFKALVYAYVLGGLTFIPLVVLGLIAFTVYTSVPVGDPDATKQTRGDLEKKSAEEQKDRDKEKEAPASPDPAALDVNDIPKARRGWLTMRRTFEEHSFDTSYVTLVKSFLDARSKDPKRSRPRDMWYVVLKGKVLYLYEDESMTECEAAIQLSSHDIVIYPEGLLDGELFAKRNAICLKPRLDVPPQGRGMFSVTREMRLWREDVDEKVQKSGKKKKKDKEREKIEEQERRREIARVEAMDASTPWFIFVRSNYEMEDWYISLIHASNNPPNTPFLSPLQPVFSPADMFNLVATLDEQPDVIPMRWMNALLGRVFFSYYRTDALESYVIGRLMKKLSKVKRPHFLSDLVVTEVFPGNKSPTFSKPMLKELTKEGDAALEVRLQYKGEFRITLQASATINLGSAFKPYTVKLVLAVILRELEGNMVIKVKRPPSSRIWYAFTQMPKMVLDVEPVVSDRQITWSMILNTIESKLKEIILESVVLPNMDDISYFDSRPCQHRGGIWPDAARREKPAGGRKHKRRKGSRVPPEEGSSSASTPVGEGSSGSSEGDLAAVPRSRSDTELNHELNPTPNSSEPNLIPPSRSASVFVENHHNHNHGHPSHHITAPVPVRRKTWFSNHLGNHKSHSQQSLVEEPEPLEGTDELEESPTYDNGRQHSVDSFSSDTHHHKRARFLPVRKVSRSPSPIRSRPSSPLPSSTTDRANNRSPEPSIHSLSSSHKSAKSMKSKESGFLSTLKSRAGDRQALKNAANETMKKWGWARKDTHHEGDKDEEANEEGEPRSSGESMSTTSRRIGSSWAELRAHVDERRERERSEKTPTPPLPSPRIDHQPSSPISVPRRTSMSSQHSLNAPSLVSGSIRSNRSSSPLSFHAPVMSAQPSQSSASSATEGRGSPRPIVVTDTPVSESPDSSPPSPIHTQPLQGKTMMIPGIHAKHRGEVMSMGYAPPSPPQPSIVEGKGKAPGIQSVYSRLWRGGQAETDMTLQVTHSEPPEQTFDSPMSPSAHEASRRARTPPPLPLRGASGSNSASLSPSWPYTMNASPASAALKSIANRDGQQRGQQAYGPEVGGGPPPPDISITAPSPVSPPVTPRPPLPPRRPPPAPPTAA</sequence>
<protein>
    <recommendedName>
        <fullName evidence="12">SMP-LTD domain-containing protein</fullName>
    </recommendedName>
</protein>
<dbReference type="Proteomes" id="UP000298327">
    <property type="component" value="Unassembled WGS sequence"/>
</dbReference>
<comment type="subcellular location">
    <subcellularLocation>
        <location evidence="1">Endoplasmic reticulum membrane</location>
    </subcellularLocation>
</comment>
<feature type="compositionally biased region" description="Low complexity" evidence="10">
    <location>
        <begin position="1078"/>
        <end position="1089"/>
    </location>
</feature>
<feature type="region of interest" description="Disordered" evidence="10">
    <location>
        <begin position="241"/>
        <end position="277"/>
    </location>
</feature>
<evidence type="ECO:0000256" key="11">
    <source>
        <dbReference type="SAM" id="Phobius"/>
    </source>
</evidence>
<keyword evidence="3 11" id="KW-0812">Transmembrane</keyword>
<reference evidence="13 14" key="1">
    <citation type="submission" date="2019-02" db="EMBL/GenBank/DDBJ databases">
        <title>Genome sequencing of the rare red list fungi Dentipellis fragilis.</title>
        <authorList>
            <person name="Buettner E."/>
            <person name="Kellner H."/>
        </authorList>
    </citation>
    <scope>NUCLEOTIDE SEQUENCE [LARGE SCALE GENOMIC DNA]</scope>
    <source>
        <strain evidence="13 14">DSM 105465</strain>
    </source>
</reference>
<feature type="compositionally biased region" description="Polar residues" evidence="10">
    <location>
        <begin position="985"/>
        <end position="996"/>
    </location>
</feature>
<keyword evidence="4" id="KW-0256">Endoplasmic reticulum</keyword>
<keyword evidence="7" id="KW-0446">Lipid-binding</keyword>
<name>A0A4Y9YLL1_9AGAM</name>
<feature type="compositionally biased region" description="Low complexity" evidence="10">
    <location>
        <begin position="1220"/>
        <end position="1234"/>
    </location>
</feature>
<feature type="compositionally biased region" description="Low complexity" evidence="10">
    <location>
        <begin position="884"/>
        <end position="900"/>
    </location>
</feature>
<evidence type="ECO:0000256" key="3">
    <source>
        <dbReference type="ARBA" id="ARBA00022692"/>
    </source>
</evidence>
<accession>A0A4Y9YLL1</accession>
<keyword evidence="14" id="KW-1185">Reference proteome</keyword>
<feature type="region of interest" description="Disordered" evidence="10">
    <location>
        <begin position="823"/>
        <end position="1128"/>
    </location>
</feature>
<evidence type="ECO:0000313" key="13">
    <source>
        <dbReference type="EMBL" id="TFY62688.1"/>
    </source>
</evidence>
<feature type="region of interest" description="Disordered" evidence="10">
    <location>
        <begin position="1186"/>
        <end position="1308"/>
    </location>
</feature>
<feature type="compositionally biased region" description="Acidic residues" evidence="10">
    <location>
        <begin position="836"/>
        <end position="851"/>
    </location>
</feature>
<keyword evidence="2" id="KW-0813">Transport</keyword>
<keyword evidence="9" id="KW-0175">Coiled coil</keyword>
<dbReference type="PANTHER" id="PTHR13466">
    <property type="entry name" value="TEX2 PROTEIN-RELATED"/>
    <property type="match status" value="1"/>
</dbReference>
<dbReference type="EMBL" id="SEOQ01000451">
    <property type="protein sequence ID" value="TFY62688.1"/>
    <property type="molecule type" value="Genomic_DNA"/>
</dbReference>
<feature type="compositionally biased region" description="Basic and acidic residues" evidence="10">
    <location>
        <begin position="242"/>
        <end position="268"/>
    </location>
</feature>
<organism evidence="13 14">
    <name type="scientific">Dentipellis fragilis</name>
    <dbReference type="NCBI Taxonomy" id="205917"/>
    <lineage>
        <taxon>Eukaryota</taxon>
        <taxon>Fungi</taxon>
        <taxon>Dikarya</taxon>
        <taxon>Basidiomycota</taxon>
        <taxon>Agaricomycotina</taxon>
        <taxon>Agaricomycetes</taxon>
        <taxon>Russulales</taxon>
        <taxon>Hericiaceae</taxon>
        <taxon>Dentipellis</taxon>
    </lineage>
</organism>
<dbReference type="GO" id="GO:0008289">
    <property type="term" value="F:lipid binding"/>
    <property type="evidence" value="ECO:0007669"/>
    <property type="project" value="UniProtKB-KW"/>
</dbReference>
<keyword evidence="6" id="KW-0445">Lipid transport</keyword>
<feature type="region of interest" description="Disordered" evidence="10">
    <location>
        <begin position="704"/>
        <end position="785"/>
    </location>
</feature>
<feature type="region of interest" description="Disordered" evidence="10">
    <location>
        <begin position="20"/>
        <end position="62"/>
    </location>
</feature>
<proteinExistence type="predicted"/>
<feature type="compositionally biased region" description="Acidic residues" evidence="10">
    <location>
        <begin position="46"/>
        <end position="55"/>
    </location>
</feature>
<evidence type="ECO:0000256" key="4">
    <source>
        <dbReference type="ARBA" id="ARBA00022824"/>
    </source>
</evidence>
<comment type="caution">
    <text evidence="13">The sequence shown here is derived from an EMBL/GenBank/DDBJ whole genome shotgun (WGS) entry which is preliminary data.</text>
</comment>
<evidence type="ECO:0000256" key="1">
    <source>
        <dbReference type="ARBA" id="ARBA00004586"/>
    </source>
</evidence>
<dbReference type="GO" id="GO:0032865">
    <property type="term" value="C:ERMES complex"/>
    <property type="evidence" value="ECO:0007669"/>
    <property type="project" value="TreeGrafter"/>
</dbReference>
<feature type="domain" description="SMP-LTD" evidence="12">
    <location>
        <begin position="503"/>
        <end position="694"/>
    </location>
</feature>
<evidence type="ECO:0000256" key="7">
    <source>
        <dbReference type="ARBA" id="ARBA00023121"/>
    </source>
</evidence>
<keyword evidence="8 11" id="KW-0472">Membrane</keyword>
<dbReference type="GO" id="GO:0015914">
    <property type="term" value="P:phospholipid transport"/>
    <property type="evidence" value="ECO:0007669"/>
    <property type="project" value="TreeGrafter"/>
</dbReference>
<evidence type="ECO:0000256" key="5">
    <source>
        <dbReference type="ARBA" id="ARBA00022989"/>
    </source>
</evidence>
<dbReference type="OrthoDB" id="26740at2759"/>
<feature type="compositionally biased region" description="Polar residues" evidence="10">
    <location>
        <begin position="1032"/>
        <end position="1053"/>
    </location>
</feature>
<feature type="compositionally biased region" description="Pro residues" evidence="10">
    <location>
        <begin position="1284"/>
        <end position="1308"/>
    </location>
</feature>
<keyword evidence="5 11" id="KW-1133">Transmembrane helix</keyword>
<dbReference type="PROSITE" id="PS51847">
    <property type="entry name" value="SMP"/>
    <property type="match status" value="1"/>
</dbReference>